<dbReference type="Proteomes" id="UP000196531">
    <property type="component" value="Unassembled WGS sequence"/>
</dbReference>
<protein>
    <submittedName>
        <fullName evidence="8">Uncharacterized protein</fullName>
    </submittedName>
</protein>
<dbReference type="Pfam" id="PF00589">
    <property type="entry name" value="Phage_integrase"/>
    <property type="match status" value="1"/>
</dbReference>
<dbReference type="GO" id="GO:0015074">
    <property type="term" value="P:DNA integration"/>
    <property type="evidence" value="ECO:0007669"/>
    <property type="project" value="UniProtKB-KW"/>
</dbReference>
<keyword evidence="2" id="KW-0229">DNA integration</keyword>
<reference evidence="9" key="1">
    <citation type="journal article" date="2017" name="Proc. Natl. Acad. Sci. U.S.A.">
        <title>Simulation of Deepwater Horizon oil plume reveals substrate specialization within a complex community of hydrocarbon-degraders.</title>
        <authorList>
            <person name="Hu P."/>
            <person name="Dubinsky E.A."/>
            <person name="Probst A.J."/>
            <person name="Wang J."/>
            <person name="Sieber C.M.K."/>
            <person name="Tom L.M."/>
            <person name="Gardinali P."/>
            <person name="Banfield J.F."/>
            <person name="Atlas R.M."/>
            <person name="Andersen G.L."/>
        </authorList>
    </citation>
    <scope>NUCLEOTIDE SEQUENCE [LARGE SCALE GENOMIC DNA]</scope>
</reference>
<dbReference type="GO" id="GO:0003677">
    <property type="term" value="F:DNA binding"/>
    <property type="evidence" value="ECO:0007669"/>
    <property type="project" value="UniProtKB-UniRule"/>
</dbReference>
<dbReference type="Gene3D" id="1.10.443.10">
    <property type="entry name" value="Intergrase catalytic core"/>
    <property type="match status" value="1"/>
</dbReference>
<proteinExistence type="inferred from homology"/>
<evidence type="ECO:0000259" key="6">
    <source>
        <dbReference type="PROSITE" id="PS51898"/>
    </source>
</evidence>
<dbReference type="PROSITE" id="PS51898">
    <property type="entry name" value="TYR_RECOMBINASE"/>
    <property type="match status" value="1"/>
</dbReference>
<dbReference type="SUPFAM" id="SSF56349">
    <property type="entry name" value="DNA breaking-rejoining enzymes"/>
    <property type="match status" value="1"/>
</dbReference>
<organism evidence="8 9">
    <name type="scientific">Halobacteriovorax marinus</name>
    <dbReference type="NCBI Taxonomy" id="97084"/>
    <lineage>
        <taxon>Bacteria</taxon>
        <taxon>Pseudomonadati</taxon>
        <taxon>Bdellovibrionota</taxon>
        <taxon>Bacteriovoracia</taxon>
        <taxon>Bacteriovoracales</taxon>
        <taxon>Halobacteriovoraceae</taxon>
        <taxon>Halobacteriovorax</taxon>
    </lineage>
</organism>
<dbReference type="InterPro" id="IPR044068">
    <property type="entry name" value="CB"/>
</dbReference>
<dbReference type="Gene3D" id="1.10.150.130">
    <property type="match status" value="1"/>
</dbReference>
<keyword evidence="4" id="KW-0233">DNA recombination</keyword>
<dbReference type="CDD" id="cd00397">
    <property type="entry name" value="DNA_BRE_C"/>
    <property type="match status" value="1"/>
</dbReference>
<evidence type="ECO:0000256" key="1">
    <source>
        <dbReference type="ARBA" id="ARBA00008857"/>
    </source>
</evidence>
<evidence type="ECO:0000259" key="7">
    <source>
        <dbReference type="PROSITE" id="PS51900"/>
    </source>
</evidence>
<dbReference type="InterPro" id="IPR013762">
    <property type="entry name" value="Integrase-like_cat_sf"/>
</dbReference>
<comment type="caution">
    <text evidence="8">The sequence shown here is derived from an EMBL/GenBank/DDBJ whole genome shotgun (WGS) entry which is preliminary data.</text>
</comment>
<feature type="domain" description="Tyr recombinase" evidence="6">
    <location>
        <begin position="121"/>
        <end position="314"/>
    </location>
</feature>
<dbReference type="EMBL" id="MAAO01000011">
    <property type="protein sequence ID" value="OUR94145.1"/>
    <property type="molecule type" value="Genomic_DNA"/>
</dbReference>
<dbReference type="InterPro" id="IPR050090">
    <property type="entry name" value="Tyrosine_recombinase_XerCD"/>
</dbReference>
<dbReference type="PANTHER" id="PTHR30349:SF41">
    <property type="entry name" value="INTEGRASE_RECOMBINASE PROTEIN MJ0367-RELATED"/>
    <property type="match status" value="1"/>
</dbReference>
<keyword evidence="3 5" id="KW-0238">DNA-binding</keyword>
<name>A0A1Y5F393_9BACT</name>
<evidence type="ECO:0000256" key="3">
    <source>
        <dbReference type="ARBA" id="ARBA00023125"/>
    </source>
</evidence>
<dbReference type="InterPro" id="IPR010998">
    <property type="entry name" value="Integrase_recombinase_N"/>
</dbReference>
<gene>
    <name evidence="8" type="ORF">A9Q84_17705</name>
</gene>
<dbReference type="Pfam" id="PF02899">
    <property type="entry name" value="Phage_int_SAM_1"/>
    <property type="match status" value="1"/>
</dbReference>
<dbReference type="GO" id="GO:0006310">
    <property type="term" value="P:DNA recombination"/>
    <property type="evidence" value="ECO:0007669"/>
    <property type="project" value="UniProtKB-KW"/>
</dbReference>
<evidence type="ECO:0000313" key="9">
    <source>
        <dbReference type="Proteomes" id="UP000196531"/>
    </source>
</evidence>
<evidence type="ECO:0000256" key="2">
    <source>
        <dbReference type="ARBA" id="ARBA00022908"/>
    </source>
</evidence>
<dbReference type="InterPro" id="IPR002104">
    <property type="entry name" value="Integrase_catalytic"/>
</dbReference>
<feature type="domain" description="Core-binding (CB)" evidence="7">
    <location>
        <begin position="15"/>
        <end position="99"/>
    </location>
</feature>
<evidence type="ECO:0000256" key="5">
    <source>
        <dbReference type="PROSITE-ProRule" id="PRU01248"/>
    </source>
</evidence>
<dbReference type="PANTHER" id="PTHR30349">
    <property type="entry name" value="PHAGE INTEGRASE-RELATED"/>
    <property type="match status" value="1"/>
</dbReference>
<dbReference type="InterPro" id="IPR004107">
    <property type="entry name" value="Integrase_SAM-like_N"/>
</dbReference>
<evidence type="ECO:0000313" key="8">
    <source>
        <dbReference type="EMBL" id="OUR94145.1"/>
    </source>
</evidence>
<dbReference type="PROSITE" id="PS51900">
    <property type="entry name" value="CB"/>
    <property type="match status" value="1"/>
</dbReference>
<sequence>MSTAEKAESLTHPFHIHQEFFENFNSIHTRKSYEIDIKHFLTWLFTELSVSSYNDLERAHIIKYRNWLQEAGGRNGNPCAPKTVARKLASLSSYSDYLVEKSLLEFNPVTSVKRPRRDVISPTNALTGKQVTELLQTIPSDTSSGILHRSLLMMFFTTGLRKSEILNLKYKDYREINDFRVMEFIGKGGKIGQKVLHPQNIETLTLYLEHMKTLGREHEREDWLFQPSHNPTNPKELNKPLNPKTINEIIDYYGKKIGLNFKISPHSARATFIGELLELGVDIYSVAREVNHSSVKTTQEYDKRRKKLSDSPVFKLKF</sequence>
<accession>A0A1Y5F393</accession>
<dbReference type="InterPro" id="IPR011010">
    <property type="entry name" value="DNA_brk_join_enz"/>
</dbReference>
<comment type="similarity">
    <text evidence="1">Belongs to the 'phage' integrase family.</text>
</comment>
<dbReference type="AlphaFoldDB" id="A0A1Y5F393"/>
<evidence type="ECO:0000256" key="4">
    <source>
        <dbReference type="ARBA" id="ARBA00023172"/>
    </source>
</evidence>